<dbReference type="AlphaFoldDB" id="A0A1G1ZI74"/>
<accession>A0A1G1ZI74</accession>
<gene>
    <name evidence="1" type="ORF">A3B92_02960</name>
</gene>
<dbReference type="Proteomes" id="UP000177960">
    <property type="component" value="Unassembled WGS sequence"/>
</dbReference>
<organism evidence="1 2">
    <name type="scientific">Candidatus Harrisonbacteria bacterium RIFCSPHIGHO2_02_FULL_42_16</name>
    <dbReference type="NCBI Taxonomy" id="1798404"/>
    <lineage>
        <taxon>Bacteria</taxon>
        <taxon>Candidatus Harrisoniibacteriota</taxon>
    </lineage>
</organism>
<proteinExistence type="predicted"/>
<name>A0A1G1ZI74_9BACT</name>
<dbReference type="EMBL" id="MHJG01000006">
    <property type="protein sequence ID" value="OGY64254.1"/>
    <property type="molecule type" value="Genomic_DNA"/>
</dbReference>
<reference evidence="1 2" key="1">
    <citation type="journal article" date="2016" name="Nat. Commun.">
        <title>Thousands of microbial genomes shed light on interconnected biogeochemical processes in an aquifer system.</title>
        <authorList>
            <person name="Anantharaman K."/>
            <person name="Brown C.T."/>
            <person name="Hug L.A."/>
            <person name="Sharon I."/>
            <person name="Castelle C.J."/>
            <person name="Probst A.J."/>
            <person name="Thomas B.C."/>
            <person name="Singh A."/>
            <person name="Wilkins M.J."/>
            <person name="Karaoz U."/>
            <person name="Brodie E.L."/>
            <person name="Williams K.H."/>
            <person name="Hubbard S.S."/>
            <person name="Banfield J.F."/>
        </authorList>
    </citation>
    <scope>NUCLEOTIDE SEQUENCE [LARGE SCALE GENOMIC DNA]</scope>
</reference>
<evidence type="ECO:0000313" key="1">
    <source>
        <dbReference type="EMBL" id="OGY64254.1"/>
    </source>
</evidence>
<comment type="caution">
    <text evidence="1">The sequence shown here is derived from an EMBL/GenBank/DDBJ whole genome shotgun (WGS) entry which is preliminary data.</text>
</comment>
<protein>
    <submittedName>
        <fullName evidence="1">Uncharacterized protein</fullName>
    </submittedName>
</protein>
<evidence type="ECO:0000313" key="2">
    <source>
        <dbReference type="Proteomes" id="UP000177960"/>
    </source>
</evidence>
<sequence length="202" mass="24011">MEWKEVFTAKQKEKLIVFVVKELEIFLKWAGDRKFTEEMEIAGQYGFCDKLVLRKGVLMEKKYYSCDGEKVYYRTVEVNNYFTIVERHKVSIKLLNTVREKIEAFQNKVSQQQGENTSVLEELRRLVRNQELNDLIKDIQLFIPPFGLGDKLILTKRGLEEVQWIGGNQSRLVTEKDWPVIVSKYSLTAQYLLEWRKRIEHQ</sequence>